<accession>A0A0V0ZHI3</accession>
<name>A0A0V0ZHI3_9BILA</name>
<reference evidence="2 3" key="1">
    <citation type="submission" date="2015-01" db="EMBL/GenBank/DDBJ databases">
        <title>Evolution of Trichinella species and genotypes.</title>
        <authorList>
            <person name="Korhonen P.K."/>
            <person name="Edoardo P."/>
            <person name="Giuseppe L.R."/>
            <person name="Gasser R.B."/>
        </authorList>
    </citation>
    <scope>NUCLEOTIDE SEQUENCE [LARGE SCALE GENOMIC DNA]</scope>
    <source>
        <strain evidence="2">ISS2496</strain>
    </source>
</reference>
<organism evidence="2 3">
    <name type="scientific">Trichinella patagoniensis</name>
    <dbReference type="NCBI Taxonomy" id="990121"/>
    <lineage>
        <taxon>Eukaryota</taxon>
        <taxon>Metazoa</taxon>
        <taxon>Ecdysozoa</taxon>
        <taxon>Nematoda</taxon>
        <taxon>Enoplea</taxon>
        <taxon>Dorylaimia</taxon>
        <taxon>Trichinellida</taxon>
        <taxon>Trichinellidae</taxon>
        <taxon>Trichinella</taxon>
    </lineage>
</organism>
<dbReference type="AlphaFoldDB" id="A0A0V0ZHI3"/>
<dbReference type="EMBL" id="JYDQ01000176">
    <property type="protein sequence ID" value="KRY12032.1"/>
    <property type="molecule type" value="Genomic_DNA"/>
</dbReference>
<gene>
    <name evidence="2" type="ORF">T12_786</name>
</gene>
<dbReference type="Proteomes" id="UP000054783">
    <property type="component" value="Unassembled WGS sequence"/>
</dbReference>
<sequence length="73" mass="8859">MELEYSTRITFKFNFSLLCWRCVVVVIFYIRIERHFSFIVPSNSERYHFRRKANFQQSASQRVDCTGTILDEQ</sequence>
<evidence type="ECO:0000313" key="3">
    <source>
        <dbReference type="Proteomes" id="UP000054783"/>
    </source>
</evidence>
<comment type="caution">
    <text evidence="2">The sequence shown here is derived from an EMBL/GenBank/DDBJ whole genome shotgun (WGS) entry which is preliminary data.</text>
</comment>
<keyword evidence="1" id="KW-0472">Membrane</keyword>
<keyword evidence="1" id="KW-1133">Transmembrane helix</keyword>
<evidence type="ECO:0000256" key="1">
    <source>
        <dbReference type="SAM" id="Phobius"/>
    </source>
</evidence>
<proteinExistence type="predicted"/>
<keyword evidence="3" id="KW-1185">Reference proteome</keyword>
<protein>
    <submittedName>
        <fullName evidence="2">Uncharacterized protein</fullName>
    </submittedName>
</protein>
<feature type="transmembrane region" description="Helical" evidence="1">
    <location>
        <begin position="13"/>
        <end position="32"/>
    </location>
</feature>
<keyword evidence="1" id="KW-0812">Transmembrane</keyword>
<evidence type="ECO:0000313" key="2">
    <source>
        <dbReference type="EMBL" id="KRY12032.1"/>
    </source>
</evidence>